<dbReference type="CDD" id="cd14726">
    <property type="entry name" value="TraB_PrgY-like"/>
    <property type="match status" value="1"/>
</dbReference>
<keyword evidence="3" id="KW-1185">Reference proteome</keyword>
<proteinExistence type="predicted"/>
<evidence type="ECO:0000256" key="1">
    <source>
        <dbReference type="SAM" id="Phobius"/>
    </source>
</evidence>
<name>A0AAD4IVG9_PERFH</name>
<dbReference type="Proteomes" id="UP001190926">
    <property type="component" value="Unassembled WGS sequence"/>
</dbReference>
<keyword evidence="1" id="KW-1133">Transmembrane helix</keyword>
<dbReference type="InterPro" id="IPR046345">
    <property type="entry name" value="TraB_PrgY-like"/>
</dbReference>
<reference evidence="2 3" key="1">
    <citation type="journal article" date="2021" name="Nat. Commun.">
        <title>Incipient diploidization of the medicinal plant Perilla within 10,000 years.</title>
        <authorList>
            <person name="Zhang Y."/>
            <person name="Shen Q."/>
            <person name="Leng L."/>
            <person name="Zhang D."/>
            <person name="Chen S."/>
            <person name="Shi Y."/>
            <person name="Ning Z."/>
            <person name="Chen S."/>
        </authorList>
    </citation>
    <scope>NUCLEOTIDE SEQUENCE [LARGE SCALE GENOMIC DNA]</scope>
    <source>
        <strain evidence="3">cv. PC099</strain>
    </source>
</reference>
<accession>A0AAD4IVG9</accession>
<dbReference type="Pfam" id="PF01963">
    <property type="entry name" value="TraB_PrgY_gumN"/>
    <property type="match status" value="1"/>
</dbReference>
<protein>
    <recommendedName>
        <fullName evidence="4">TraB domain-containing protein-like</fullName>
    </recommendedName>
</protein>
<keyword evidence="1" id="KW-0812">Transmembrane</keyword>
<dbReference type="PANTHER" id="PTHR21530:SF7">
    <property type="entry name" value="TRAB DOMAIN-CONTAINING PROTEIN"/>
    <property type="match status" value="1"/>
</dbReference>
<gene>
    <name evidence="2" type="ORF">C2S53_014065</name>
</gene>
<evidence type="ECO:0000313" key="3">
    <source>
        <dbReference type="Proteomes" id="UP001190926"/>
    </source>
</evidence>
<dbReference type="InterPro" id="IPR002816">
    <property type="entry name" value="TraB/PrgY/GumN_fam"/>
</dbReference>
<feature type="transmembrane region" description="Helical" evidence="1">
    <location>
        <begin position="304"/>
        <end position="324"/>
    </location>
</feature>
<evidence type="ECO:0008006" key="4">
    <source>
        <dbReference type="Google" id="ProtNLM"/>
    </source>
</evidence>
<evidence type="ECO:0000313" key="2">
    <source>
        <dbReference type="EMBL" id="KAH6822127.1"/>
    </source>
</evidence>
<dbReference type="GO" id="GO:0005741">
    <property type="term" value="C:mitochondrial outer membrane"/>
    <property type="evidence" value="ECO:0007669"/>
    <property type="project" value="TreeGrafter"/>
</dbReference>
<keyword evidence="1" id="KW-0472">Membrane</keyword>
<comment type="caution">
    <text evidence="2">The sequence shown here is derived from an EMBL/GenBank/DDBJ whole genome shotgun (WGS) entry which is preliminary data.</text>
</comment>
<dbReference type="EMBL" id="SDAM02001607">
    <property type="protein sequence ID" value="KAH6822127.1"/>
    <property type="molecule type" value="Genomic_DNA"/>
</dbReference>
<dbReference type="PANTHER" id="PTHR21530">
    <property type="entry name" value="PHEROMONE SHUTDOWN PROTEIN"/>
    <property type="match status" value="1"/>
</dbReference>
<organism evidence="2 3">
    <name type="scientific">Perilla frutescens var. hirtella</name>
    <name type="common">Perilla citriodora</name>
    <name type="synonym">Perilla setoyensis</name>
    <dbReference type="NCBI Taxonomy" id="608512"/>
    <lineage>
        <taxon>Eukaryota</taxon>
        <taxon>Viridiplantae</taxon>
        <taxon>Streptophyta</taxon>
        <taxon>Embryophyta</taxon>
        <taxon>Tracheophyta</taxon>
        <taxon>Spermatophyta</taxon>
        <taxon>Magnoliopsida</taxon>
        <taxon>eudicotyledons</taxon>
        <taxon>Gunneridae</taxon>
        <taxon>Pentapetalae</taxon>
        <taxon>asterids</taxon>
        <taxon>lamiids</taxon>
        <taxon>Lamiales</taxon>
        <taxon>Lamiaceae</taxon>
        <taxon>Nepetoideae</taxon>
        <taxon>Elsholtzieae</taxon>
        <taxon>Perilla</taxon>
    </lineage>
</organism>
<dbReference type="AlphaFoldDB" id="A0AAD4IVG9"/>
<sequence length="325" mass="37010">MYRLNRLKSANHLVALFAVSPAAATYQKRLFCFSSLFRSIPSKHSSSAAIDDFVYVGEGGKISGQSLIQNQSRRNDRNKTYKRKVLPPEVSRHTTMLTCESAADGGVCDVYLVGTDHVSAKSAQQVKAVIEFLKPQVVFLELCSSRHKYILPPQKEKGAEFHVAYEEAMKFDAKVILGDRPYEISRRRRWAKLPLWGKIKYMYLLEFEEELYYRDPTKIMKIIAEDEQSVDQVLSEIKKFPAYMETMVNERDKYMSAKLLRVAREHNSVVAVVGRGHLPGIQKNWKQPVDVEQLLSAPSDVMMLIYHGVFAGVVLGSLHCFLTLI</sequence>